<dbReference type="Pfam" id="PF04616">
    <property type="entry name" value="Glyco_hydro_43"/>
    <property type="match status" value="1"/>
</dbReference>
<evidence type="ECO:0000256" key="1">
    <source>
        <dbReference type="ARBA" id="ARBA00009865"/>
    </source>
</evidence>
<evidence type="ECO:0008006" key="11">
    <source>
        <dbReference type="Google" id="ProtNLM"/>
    </source>
</evidence>
<comment type="similarity">
    <text evidence="1 8">Belongs to the glycosyl hydrolase 43 family.</text>
</comment>
<evidence type="ECO:0000256" key="5">
    <source>
        <dbReference type="ARBA" id="ARBA00023295"/>
    </source>
</evidence>
<sequence>MGYKNPVISMKGTDHGDPAVLKFNGFYYLYHTAAKEIPVYRSTNLIHWEKVGVALQASTDPKHWAQIGLWAPEVIYENGIFYMYVTAALMNQDGTENDEVRRIGVAKSYSPTGPFQLNPEPLTNEWSIDAHPFKDDDGSYYMFYNVRNEYTRGPNGVIGTGNVVDRMKDLETLTGNPTMVVKPERLEEGNKEGSFYWNEGPFVLKHRGLYYQMYSAGFFGDETYGVYYATSKVPIGHDGMNDKSWIKWQNGTPILQTNEACLGPGHHVIVKGPNGIDDYMVYHGYEPKEKLGERRVRVGRLQWKDGHIDLEPPTNDTIAMPTMPDFDGRFIDSTVEVNQQLNQYQLESYFFESNLKKGSGHALFIDEQNHVWWTLSQNRLEIRLVENGQEKLKQILSLSIDSDAFHLIQIEKKKEKLNVWLDQVLYSELSLEFSKKVGTVTIDAEMLEGTILTQLD</sequence>
<dbReference type="Gene3D" id="2.115.10.20">
    <property type="entry name" value="Glycosyl hydrolase domain, family 43"/>
    <property type="match status" value="1"/>
</dbReference>
<accession>A0A161P6J5</accession>
<feature type="active site" description="Proton acceptor" evidence="6">
    <location>
        <position position="17"/>
    </location>
</feature>
<dbReference type="PANTHER" id="PTHR43772">
    <property type="entry name" value="ENDO-1,4-BETA-XYLANASE"/>
    <property type="match status" value="1"/>
</dbReference>
<evidence type="ECO:0000313" key="9">
    <source>
        <dbReference type="EMBL" id="KYG27707.1"/>
    </source>
</evidence>
<keyword evidence="4" id="KW-0119">Carbohydrate metabolism</keyword>
<dbReference type="AlphaFoldDB" id="A0A161P6J5"/>
<dbReference type="SUPFAM" id="SSF75005">
    <property type="entry name" value="Arabinanase/levansucrase/invertase"/>
    <property type="match status" value="1"/>
</dbReference>
<feature type="site" description="Important for catalytic activity, responsible for pKa modulation of the active site Glu and correct orientation of both the proton donor and substrate" evidence="7">
    <location>
        <position position="129"/>
    </location>
</feature>
<organism evidence="9 10">
    <name type="scientific">Alkalihalobacillus trypoxylicola</name>
    <dbReference type="NCBI Taxonomy" id="519424"/>
    <lineage>
        <taxon>Bacteria</taxon>
        <taxon>Bacillati</taxon>
        <taxon>Bacillota</taxon>
        <taxon>Bacilli</taxon>
        <taxon>Bacillales</taxon>
        <taxon>Bacillaceae</taxon>
        <taxon>Alkalihalobacillus</taxon>
    </lineage>
</organism>
<name>A0A161P6J5_9BACI</name>
<evidence type="ECO:0000256" key="4">
    <source>
        <dbReference type="ARBA" id="ARBA00023277"/>
    </source>
</evidence>
<dbReference type="InterPro" id="IPR006710">
    <property type="entry name" value="Glyco_hydro_43"/>
</dbReference>
<evidence type="ECO:0000256" key="3">
    <source>
        <dbReference type="ARBA" id="ARBA00022801"/>
    </source>
</evidence>
<evidence type="ECO:0000256" key="2">
    <source>
        <dbReference type="ARBA" id="ARBA00022651"/>
    </source>
</evidence>
<keyword evidence="3 8" id="KW-0378">Hydrolase</keyword>
<evidence type="ECO:0000313" key="10">
    <source>
        <dbReference type="Proteomes" id="UP000075806"/>
    </source>
</evidence>
<proteinExistence type="inferred from homology"/>
<protein>
    <recommendedName>
        <fullName evidence="11">Glycoside hydrolase</fullName>
    </recommendedName>
</protein>
<keyword evidence="2" id="KW-0858">Xylan degradation</keyword>
<dbReference type="InterPro" id="IPR052176">
    <property type="entry name" value="Glycosyl_Hydrlase_43_Enz"/>
</dbReference>
<evidence type="ECO:0000256" key="8">
    <source>
        <dbReference type="RuleBase" id="RU361187"/>
    </source>
</evidence>
<gene>
    <name evidence="9" type="ORF">AZF04_10990</name>
</gene>
<keyword evidence="2" id="KW-0624">Polysaccharide degradation</keyword>
<dbReference type="GO" id="GO:0045493">
    <property type="term" value="P:xylan catabolic process"/>
    <property type="evidence" value="ECO:0007669"/>
    <property type="project" value="UniProtKB-KW"/>
</dbReference>
<comment type="caution">
    <text evidence="9">The sequence shown here is derived from an EMBL/GenBank/DDBJ whole genome shotgun (WGS) entry which is preliminary data.</text>
</comment>
<evidence type="ECO:0000256" key="7">
    <source>
        <dbReference type="PIRSR" id="PIRSR606710-2"/>
    </source>
</evidence>
<dbReference type="OrthoDB" id="9801455at2"/>
<dbReference type="RefSeq" id="WP_061949836.1">
    <property type="nucleotide sequence ID" value="NZ_LTAO01000036.1"/>
</dbReference>
<dbReference type="PANTHER" id="PTHR43772:SF2">
    <property type="entry name" value="PUTATIVE (AFU_ORTHOLOGUE AFUA_2G04480)-RELATED"/>
    <property type="match status" value="1"/>
</dbReference>
<dbReference type="GO" id="GO:0004553">
    <property type="term" value="F:hydrolase activity, hydrolyzing O-glycosyl compounds"/>
    <property type="evidence" value="ECO:0007669"/>
    <property type="project" value="InterPro"/>
</dbReference>
<feature type="active site" description="Proton donor" evidence="6">
    <location>
        <position position="199"/>
    </location>
</feature>
<dbReference type="InterPro" id="IPR023296">
    <property type="entry name" value="Glyco_hydro_beta-prop_sf"/>
</dbReference>
<dbReference type="STRING" id="519424.AZF04_10990"/>
<dbReference type="EMBL" id="LTAO01000036">
    <property type="protein sequence ID" value="KYG27707.1"/>
    <property type="molecule type" value="Genomic_DNA"/>
</dbReference>
<dbReference type="CDD" id="cd08991">
    <property type="entry name" value="GH43_HoAraf43-like"/>
    <property type="match status" value="1"/>
</dbReference>
<dbReference type="Proteomes" id="UP000075806">
    <property type="component" value="Unassembled WGS sequence"/>
</dbReference>
<evidence type="ECO:0000256" key="6">
    <source>
        <dbReference type="PIRSR" id="PIRSR606710-1"/>
    </source>
</evidence>
<keyword evidence="10" id="KW-1185">Reference proteome</keyword>
<reference evidence="9" key="1">
    <citation type="submission" date="2016-02" db="EMBL/GenBank/DDBJ databases">
        <title>Genome sequence of Bacillus trypoxylicola KCTC 13244(T).</title>
        <authorList>
            <person name="Jeong H."/>
            <person name="Park S.-H."/>
            <person name="Choi S.-K."/>
        </authorList>
    </citation>
    <scope>NUCLEOTIDE SEQUENCE [LARGE SCALE GENOMIC DNA]</scope>
    <source>
        <strain evidence="9">KCTC 13244</strain>
    </source>
</reference>
<keyword evidence="5 8" id="KW-0326">Glycosidase</keyword>